<dbReference type="Gene3D" id="1.10.10.10">
    <property type="entry name" value="Winged helix-like DNA-binding domain superfamily/Winged helix DNA-binding domain"/>
    <property type="match status" value="1"/>
</dbReference>
<reference evidence="7 8" key="1">
    <citation type="submission" date="2018-10" db="EMBL/GenBank/DDBJ databases">
        <title>Genomic Encyclopedia of Archaeal and Bacterial Type Strains, Phase II (KMG-II): from individual species to whole genera.</title>
        <authorList>
            <person name="Goeker M."/>
        </authorList>
    </citation>
    <scope>NUCLEOTIDE SEQUENCE [LARGE SCALE GENOMIC DNA]</scope>
    <source>
        <strain evidence="7 8">RP-AC37</strain>
    </source>
</reference>
<dbReference type="InterPro" id="IPR014284">
    <property type="entry name" value="RNA_pol_sigma-70_dom"/>
</dbReference>
<evidence type="ECO:0000256" key="5">
    <source>
        <dbReference type="ARBA" id="ARBA00023163"/>
    </source>
</evidence>
<evidence type="ECO:0000256" key="3">
    <source>
        <dbReference type="ARBA" id="ARBA00023082"/>
    </source>
</evidence>
<dbReference type="InterPro" id="IPR007627">
    <property type="entry name" value="RNA_pol_sigma70_r2"/>
</dbReference>
<dbReference type="AlphaFoldDB" id="A0A420XTT5"/>
<dbReference type="InParanoid" id="A0A420XTT5"/>
<evidence type="ECO:0000259" key="6">
    <source>
        <dbReference type="Pfam" id="PF04542"/>
    </source>
</evidence>
<dbReference type="InterPro" id="IPR039425">
    <property type="entry name" value="RNA_pol_sigma-70-like"/>
</dbReference>
<evidence type="ECO:0000313" key="8">
    <source>
        <dbReference type="Proteomes" id="UP000281955"/>
    </source>
</evidence>
<comment type="caution">
    <text evidence="7">The sequence shown here is derived from an EMBL/GenBank/DDBJ whole genome shotgun (WGS) entry which is preliminary data.</text>
</comment>
<proteinExistence type="inferred from homology"/>
<dbReference type="RefSeq" id="WP_121191947.1">
    <property type="nucleotide sequence ID" value="NZ_RBWV01000009.1"/>
</dbReference>
<evidence type="ECO:0000256" key="2">
    <source>
        <dbReference type="ARBA" id="ARBA00023015"/>
    </source>
</evidence>
<evidence type="ECO:0000256" key="4">
    <source>
        <dbReference type="ARBA" id="ARBA00023125"/>
    </source>
</evidence>
<organism evidence="7 8">
    <name type="scientific">Motilibacter peucedani</name>
    <dbReference type="NCBI Taxonomy" id="598650"/>
    <lineage>
        <taxon>Bacteria</taxon>
        <taxon>Bacillati</taxon>
        <taxon>Actinomycetota</taxon>
        <taxon>Actinomycetes</taxon>
        <taxon>Motilibacterales</taxon>
        <taxon>Motilibacteraceae</taxon>
        <taxon>Motilibacter</taxon>
    </lineage>
</organism>
<dbReference type="SUPFAM" id="SSF88659">
    <property type="entry name" value="Sigma3 and sigma4 domains of RNA polymerase sigma factors"/>
    <property type="match status" value="1"/>
</dbReference>
<name>A0A420XTT5_9ACTN</name>
<accession>A0A420XTT5</accession>
<dbReference type="InterPro" id="IPR013324">
    <property type="entry name" value="RNA_pol_sigma_r3/r4-like"/>
</dbReference>
<keyword evidence="8" id="KW-1185">Reference proteome</keyword>
<protein>
    <submittedName>
        <fullName evidence="7">RNA polymerase sigma factor (Sigma-70 family)</fullName>
    </submittedName>
</protein>
<keyword evidence="2" id="KW-0805">Transcription regulation</keyword>
<dbReference type="GO" id="GO:0006352">
    <property type="term" value="P:DNA-templated transcription initiation"/>
    <property type="evidence" value="ECO:0007669"/>
    <property type="project" value="InterPro"/>
</dbReference>
<feature type="domain" description="RNA polymerase sigma-70 region 2" evidence="6">
    <location>
        <begin position="41"/>
        <end position="108"/>
    </location>
</feature>
<dbReference type="GO" id="GO:0003677">
    <property type="term" value="F:DNA binding"/>
    <property type="evidence" value="ECO:0007669"/>
    <property type="project" value="UniProtKB-KW"/>
</dbReference>
<sequence>MSKSTTAVCGLPEPRVEHACATTTQLVHGAAAGDAAAWDALVLRYTNLLWSVARSHRLTEADASDVVQTSWLRLLENLGRIEDPERLPGWLVTTTRRECLRVLSRAGRELPTPVEDTSLELPDPAPPPDLGLLTDERDAELWRCFARLSERCQRLLRVLLAAEPVAYAEVSQAMGMPVGSIGPTRMRCLDRLRALTRAGGYSFEPATGGGLS</sequence>
<keyword evidence="5" id="KW-0804">Transcription</keyword>
<dbReference type="NCBIfam" id="TIGR02937">
    <property type="entry name" value="sigma70-ECF"/>
    <property type="match status" value="1"/>
</dbReference>
<dbReference type="Gene3D" id="1.10.1740.10">
    <property type="match status" value="1"/>
</dbReference>
<dbReference type="EMBL" id="RBWV01000009">
    <property type="protein sequence ID" value="RKS80234.1"/>
    <property type="molecule type" value="Genomic_DNA"/>
</dbReference>
<dbReference type="OrthoDB" id="265863at2"/>
<keyword evidence="4" id="KW-0238">DNA-binding</keyword>
<dbReference type="Proteomes" id="UP000281955">
    <property type="component" value="Unassembled WGS sequence"/>
</dbReference>
<gene>
    <name evidence="7" type="ORF">CLV35_0657</name>
</gene>
<evidence type="ECO:0000256" key="1">
    <source>
        <dbReference type="ARBA" id="ARBA00010641"/>
    </source>
</evidence>
<dbReference type="Pfam" id="PF04542">
    <property type="entry name" value="Sigma70_r2"/>
    <property type="match status" value="1"/>
</dbReference>
<evidence type="ECO:0000313" key="7">
    <source>
        <dbReference type="EMBL" id="RKS80234.1"/>
    </source>
</evidence>
<dbReference type="PANTHER" id="PTHR43133">
    <property type="entry name" value="RNA POLYMERASE ECF-TYPE SIGMA FACTO"/>
    <property type="match status" value="1"/>
</dbReference>
<dbReference type="GO" id="GO:0016987">
    <property type="term" value="F:sigma factor activity"/>
    <property type="evidence" value="ECO:0007669"/>
    <property type="project" value="UniProtKB-KW"/>
</dbReference>
<dbReference type="InterPro" id="IPR036388">
    <property type="entry name" value="WH-like_DNA-bd_sf"/>
</dbReference>
<comment type="similarity">
    <text evidence="1">Belongs to the sigma-70 factor family. ECF subfamily.</text>
</comment>
<dbReference type="SUPFAM" id="SSF88946">
    <property type="entry name" value="Sigma2 domain of RNA polymerase sigma factors"/>
    <property type="match status" value="1"/>
</dbReference>
<keyword evidence="3" id="KW-0731">Sigma factor</keyword>
<dbReference type="InterPro" id="IPR013325">
    <property type="entry name" value="RNA_pol_sigma_r2"/>
</dbReference>
<dbReference type="PANTHER" id="PTHR43133:SF8">
    <property type="entry name" value="RNA POLYMERASE SIGMA FACTOR HI_1459-RELATED"/>
    <property type="match status" value="1"/>
</dbReference>